<dbReference type="Proteomes" id="UP001216907">
    <property type="component" value="Unassembled WGS sequence"/>
</dbReference>
<comment type="caution">
    <text evidence="1">The sequence shown here is derived from an EMBL/GenBank/DDBJ whole genome shotgun (WGS) entry which is preliminary data.</text>
</comment>
<evidence type="ECO:0008006" key="3">
    <source>
        <dbReference type="Google" id="ProtNLM"/>
    </source>
</evidence>
<dbReference type="RefSeq" id="WP_277858945.1">
    <property type="nucleotide sequence ID" value="NZ_JARRAG010000001.1"/>
</dbReference>
<protein>
    <recommendedName>
        <fullName evidence="3">RiboL-PSP-HEPN domain-containing protein</fullName>
    </recommendedName>
</protein>
<reference evidence="1 2" key="1">
    <citation type="submission" date="2023-03" db="EMBL/GenBank/DDBJ databases">
        <title>Paludisphaera mucosa sp. nov. a novel planctomycete from northern fen.</title>
        <authorList>
            <person name="Ivanova A."/>
        </authorList>
    </citation>
    <scope>NUCLEOTIDE SEQUENCE [LARGE SCALE GENOMIC DNA]</scope>
    <source>
        <strain evidence="1 2">Pla2</strain>
    </source>
</reference>
<sequence>MDDNSLVRIAKKRTVVTYVEFWGVSRFLLQEGVEREEGSLLNFMASLTYTAFSFEACLNHVGQEIFPDLAWKAIERLSPRSKLEVIAEKLELKLDFGRKPWSVMIDLFRFRDQIAHGKSEILEDTSEVPLVDHQEHAWTFTPAKWEKYRTREHAEDARAQVEEMVKLIHEKWGHPHHFPFVGGFQIASVTQVPTT</sequence>
<keyword evidence="2" id="KW-1185">Reference proteome</keyword>
<name>A0ABT6F4S8_9BACT</name>
<proteinExistence type="predicted"/>
<accession>A0ABT6F4S8</accession>
<evidence type="ECO:0000313" key="2">
    <source>
        <dbReference type="Proteomes" id="UP001216907"/>
    </source>
</evidence>
<organism evidence="1 2">
    <name type="scientific">Paludisphaera mucosa</name>
    <dbReference type="NCBI Taxonomy" id="3030827"/>
    <lineage>
        <taxon>Bacteria</taxon>
        <taxon>Pseudomonadati</taxon>
        <taxon>Planctomycetota</taxon>
        <taxon>Planctomycetia</taxon>
        <taxon>Isosphaerales</taxon>
        <taxon>Isosphaeraceae</taxon>
        <taxon>Paludisphaera</taxon>
    </lineage>
</organism>
<dbReference type="EMBL" id="JARRAG010000001">
    <property type="protein sequence ID" value="MDG3002581.1"/>
    <property type="molecule type" value="Genomic_DNA"/>
</dbReference>
<evidence type="ECO:0000313" key="1">
    <source>
        <dbReference type="EMBL" id="MDG3002581.1"/>
    </source>
</evidence>
<gene>
    <name evidence="1" type="ORF">PZE19_02170</name>
</gene>